<name>A0AAD9KAQ3_9ANNE</name>
<evidence type="ECO:0000256" key="2">
    <source>
        <dbReference type="SAM" id="MobiDB-lite"/>
    </source>
</evidence>
<gene>
    <name evidence="3" type="ORF">LSH36_26g14020</name>
</gene>
<keyword evidence="1" id="KW-0175">Coiled coil</keyword>
<proteinExistence type="predicted"/>
<keyword evidence="4" id="KW-1185">Reference proteome</keyword>
<feature type="region of interest" description="Disordered" evidence="2">
    <location>
        <begin position="290"/>
        <end position="322"/>
    </location>
</feature>
<feature type="region of interest" description="Disordered" evidence="2">
    <location>
        <begin position="497"/>
        <end position="523"/>
    </location>
</feature>
<feature type="region of interest" description="Disordered" evidence="2">
    <location>
        <begin position="1"/>
        <end position="90"/>
    </location>
</feature>
<protein>
    <submittedName>
        <fullName evidence="3">Uncharacterized protein</fullName>
    </submittedName>
</protein>
<feature type="compositionally biased region" description="Basic and acidic residues" evidence="2">
    <location>
        <begin position="290"/>
        <end position="306"/>
    </location>
</feature>
<dbReference type="Proteomes" id="UP001208570">
    <property type="component" value="Unassembled WGS sequence"/>
</dbReference>
<accession>A0AAD9KAQ3</accession>
<evidence type="ECO:0000313" key="4">
    <source>
        <dbReference type="Proteomes" id="UP001208570"/>
    </source>
</evidence>
<reference evidence="3" key="1">
    <citation type="journal article" date="2023" name="Mol. Biol. Evol.">
        <title>Third-Generation Sequencing Reveals the Adaptive Role of the Epigenome in Three Deep-Sea Polychaetes.</title>
        <authorList>
            <person name="Perez M."/>
            <person name="Aroh O."/>
            <person name="Sun Y."/>
            <person name="Lan Y."/>
            <person name="Juniper S.K."/>
            <person name="Young C.R."/>
            <person name="Angers B."/>
            <person name="Qian P.Y."/>
        </authorList>
    </citation>
    <scope>NUCLEOTIDE SEQUENCE</scope>
    <source>
        <strain evidence="3">P08H-3</strain>
    </source>
</reference>
<dbReference type="EMBL" id="JAODUP010000026">
    <property type="protein sequence ID" value="KAK2167615.1"/>
    <property type="molecule type" value="Genomic_DNA"/>
</dbReference>
<evidence type="ECO:0000313" key="3">
    <source>
        <dbReference type="EMBL" id="KAK2167615.1"/>
    </source>
</evidence>
<evidence type="ECO:0000256" key="1">
    <source>
        <dbReference type="SAM" id="Coils"/>
    </source>
</evidence>
<organism evidence="3 4">
    <name type="scientific">Paralvinella palmiformis</name>
    <dbReference type="NCBI Taxonomy" id="53620"/>
    <lineage>
        <taxon>Eukaryota</taxon>
        <taxon>Metazoa</taxon>
        <taxon>Spiralia</taxon>
        <taxon>Lophotrochozoa</taxon>
        <taxon>Annelida</taxon>
        <taxon>Polychaeta</taxon>
        <taxon>Sedentaria</taxon>
        <taxon>Canalipalpata</taxon>
        <taxon>Terebellida</taxon>
        <taxon>Terebelliformia</taxon>
        <taxon>Alvinellidae</taxon>
        <taxon>Paralvinella</taxon>
    </lineage>
</organism>
<feature type="compositionally biased region" description="Basic and acidic residues" evidence="2">
    <location>
        <begin position="19"/>
        <end position="39"/>
    </location>
</feature>
<sequence length="541" mass="60096">MYQASGAKRQNESNGKPKPKAEKMIRVEQIDSETEKVEADLQSTTSEKNNNNNNNIQMLTLPELDIDETSDSSSQLSPHTDGNMETGEDESIAVNCHTNPSEVIVRGKNVKQESVDEDIPYSKEETSLPAIVETPVEPPTSRLVSGSSHYSQDPGFVSYQAASGTGSRHASSAVDWDLKHRQDILSGLEYFERKADDLKDLYNRSQREIERLKVCNDDLECRLKTLSIEMSDLMAESDELKIKLDGSEKENSILQDQAVSEWRGRVKAEEMYYELQRDLEREIAILKKTARRQEDAERRSGPDAGDKTAPSGGTKPSGSRVEKEAAKQILSDETFELKHSVASLTEEIRRLGREKEGILENNGRLVQELDDVRRILNKKDQELESQVKRFLSLKKSFNNLVEENDTLKAQLRVRGIGQPHGTREQITNQLASCTWPAGKVSGGAAAEVEKVSYIDLPNEALSVSNSNGGSFRTTTAATITTTAAKHQQTVIRSRGNSINSKTTKPAAHSTIHSTGRVQMKRTKSEAMTVGDNLPPVNNTIR</sequence>
<comment type="caution">
    <text evidence="3">The sequence shown here is derived from an EMBL/GenBank/DDBJ whole genome shotgun (WGS) entry which is preliminary data.</text>
</comment>
<feature type="coiled-coil region" evidence="1">
    <location>
        <begin position="341"/>
        <end position="386"/>
    </location>
</feature>
<dbReference type="AlphaFoldDB" id="A0AAD9KAQ3"/>
<feature type="compositionally biased region" description="Polar residues" evidence="2">
    <location>
        <begin position="71"/>
        <end position="80"/>
    </location>
</feature>